<evidence type="ECO:0000256" key="1">
    <source>
        <dbReference type="SAM" id="SignalP"/>
    </source>
</evidence>
<sequence length="294" mass="33136">MWLNWLLVVFINTNQLVDSFSFGPGDIDLEEEWDSMESLTLAADDYDTDGFLQEFKGGVESETTRPPPLKLPESVRIPASQLYKDLFKPEKGSEPVPPLLRSILLPPAAVPRAATAGFASTKTVEVLCHLDRMYVRILKSFFTNPSAWKNLKLGTCAVNKATATHYYFLYYLTGCGIKRGEDANRITYSNTLYYKPVVTGLIVRELPFTIPIRCTYTKFRRSYQVGYLPKIAGGTVFKSLQTQAGPTITAMDGKTMITSKSWDLKSDRETVESIPKFSVAGHNDFELFWKSDDY</sequence>
<dbReference type="Proteomes" id="UP000290572">
    <property type="component" value="Unassembled WGS sequence"/>
</dbReference>
<evidence type="ECO:0000313" key="3">
    <source>
        <dbReference type="EMBL" id="RXN09139.1"/>
    </source>
</evidence>
<dbReference type="EMBL" id="QBIY01013293">
    <property type="protein sequence ID" value="RXN09139.1"/>
    <property type="molecule type" value="Genomic_DNA"/>
</dbReference>
<name>A0A498LL64_LABRO</name>
<keyword evidence="4" id="KW-1185">Reference proteome</keyword>
<dbReference type="GO" id="GO:2000344">
    <property type="term" value="P:positive regulation of acrosome reaction"/>
    <property type="evidence" value="ECO:0007669"/>
    <property type="project" value="TreeGrafter"/>
</dbReference>
<evidence type="ECO:0000259" key="2">
    <source>
        <dbReference type="PROSITE" id="PS51034"/>
    </source>
</evidence>
<keyword evidence="1" id="KW-0732">Signal</keyword>
<protein>
    <submittedName>
        <fullName evidence="3">Zona pellucida sperm-binding 3-like protein</fullName>
    </submittedName>
</protein>
<dbReference type="GO" id="GO:0031012">
    <property type="term" value="C:extracellular matrix"/>
    <property type="evidence" value="ECO:0007669"/>
    <property type="project" value="TreeGrafter"/>
</dbReference>
<proteinExistence type="evidence at protein level"/>
<comment type="caution">
    <text evidence="3">The sequence shown here is derived from an EMBL/GenBank/DDBJ whole genome shotgun (WGS) entry which is preliminary data.</text>
</comment>
<dbReference type="PANTHER" id="PTHR11576">
    <property type="entry name" value="ZONA PELLUCIDA SPERM-BINDING PROTEIN 3"/>
    <property type="match status" value="1"/>
</dbReference>
<dbReference type="GO" id="GO:0035803">
    <property type="term" value="P:egg coat formation"/>
    <property type="evidence" value="ECO:0007669"/>
    <property type="project" value="TreeGrafter"/>
</dbReference>
<dbReference type="Pfam" id="PF23344">
    <property type="entry name" value="ZP-N"/>
    <property type="match status" value="1"/>
</dbReference>
<keyword evidence="5" id="KW-1267">Proteomics identification</keyword>
<accession>A0A498LL64</accession>
<feature type="domain" description="ZP" evidence="2">
    <location>
        <begin position="127"/>
        <end position="294"/>
    </location>
</feature>
<gene>
    <name evidence="3" type="ORF">ROHU_011281</name>
</gene>
<dbReference type="Gene3D" id="2.60.40.3210">
    <property type="entry name" value="Zona pellucida, ZP-N domain"/>
    <property type="match status" value="1"/>
</dbReference>
<dbReference type="PROSITE" id="PS51034">
    <property type="entry name" value="ZP_2"/>
    <property type="match status" value="1"/>
</dbReference>
<feature type="chain" id="PRO_5019835024" evidence="1">
    <location>
        <begin position="20"/>
        <end position="294"/>
    </location>
</feature>
<dbReference type="InterPro" id="IPR055356">
    <property type="entry name" value="ZP-N"/>
</dbReference>
<dbReference type="AlphaFoldDB" id="A0A498LL64"/>
<dbReference type="GO" id="GO:0007339">
    <property type="term" value="P:binding of sperm to zona pellucida"/>
    <property type="evidence" value="ECO:0007669"/>
    <property type="project" value="TreeGrafter"/>
</dbReference>
<reference evidence="3 4" key="1">
    <citation type="submission" date="2018-03" db="EMBL/GenBank/DDBJ databases">
        <title>Draft genome sequence of Rohu Carp (Labeo rohita).</title>
        <authorList>
            <person name="Das P."/>
            <person name="Kushwaha B."/>
            <person name="Joshi C.G."/>
            <person name="Kumar D."/>
            <person name="Nagpure N.S."/>
            <person name="Sahoo L."/>
            <person name="Das S.P."/>
            <person name="Bit A."/>
            <person name="Patnaik S."/>
            <person name="Meher P.K."/>
            <person name="Jayasankar P."/>
            <person name="Koringa P.G."/>
            <person name="Patel N.V."/>
            <person name="Hinsu A.T."/>
            <person name="Kumar R."/>
            <person name="Pandey M."/>
            <person name="Agarwal S."/>
            <person name="Srivastava S."/>
            <person name="Singh M."/>
            <person name="Iquebal M.A."/>
            <person name="Jaiswal S."/>
            <person name="Angadi U.B."/>
            <person name="Kumar N."/>
            <person name="Raza M."/>
            <person name="Shah T.M."/>
            <person name="Rai A."/>
            <person name="Jena J.K."/>
        </authorList>
    </citation>
    <scope>NUCLEOTIDE SEQUENCE [LARGE SCALE GENOMIC DNA]</scope>
    <source>
        <strain evidence="3">DASCIFA01</strain>
        <tissue evidence="3">Testis</tissue>
    </source>
</reference>
<evidence type="ECO:0007829" key="5">
    <source>
        <dbReference type="PeptideAtlas" id="A0A498LL64"/>
    </source>
</evidence>
<organism evidence="3 4">
    <name type="scientific">Labeo rohita</name>
    <name type="common">Indian major carp</name>
    <name type="synonym">Cyprinus rohita</name>
    <dbReference type="NCBI Taxonomy" id="84645"/>
    <lineage>
        <taxon>Eukaryota</taxon>
        <taxon>Metazoa</taxon>
        <taxon>Chordata</taxon>
        <taxon>Craniata</taxon>
        <taxon>Vertebrata</taxon>
        <taxon>Euteleostomi</taxon>
        <taxon>Actinopterygii</taxon>
        <taxon>Neopterygii</taxon>
        <taxon>Teleostei</taxon>
        <taxon>Ostariophysi</taxon>
        <taxon>Cypriniformes</taxon>
        <taxon>Cyprinidae</taxon>
        <taxon>Labeoninae</taxon>
        <taxon>Labeonini</taxon>
        <taxon>Labeo</taxon>
    </lineage>
</organism>
<evidence type="ECO:0000313" key="4">
    <source>
        <dbReference type="Proteomes" id="UP000290572"/>
    </source>
</evidence>
<dbReference type="GO" id="GO:0032190">
    <property type="term" value="F:acrosin binding"/>
    <property type="evidence" value="ECO:0007669"/>
    <property type="project" value="TreeGrafter"/>
</dbReference>
<dbReference type="InterPro" id="IPR001507">
    <property type="entry name" value="ZP_dom"/>
</dbReference>
<feature type="signal peptide" evidence="1">
    <location>
        <begin position="1"/>
        <end position="19"/>
    </location>
</feature>
<dbReference type="PANTHER" id="PTHR11576:SF26">
    <property type="entry name" value="ZONA PELLUCIDA GLYCOPROTEIN 3D TANDEM DUPLICATE 2"/>
    <property type="match status" value="1"/>
</dbReference>